<dbReference type="GO" id="GO:0008236">
    <property type="term" value="F:serine-type peptidase activity"/>
    <property type="evidence" value="ECO:0007669"/>
    <property type="project" value="UniProtKB-KW"/>
</dbReference>
<evidence type="ECO:0000256" key="1">
    <source>
        <dbReference type="ARBA" id="ARBA00008683"/>
    </source>
</evidence>
<dbReference type="EMBL" id="SLZQ01000004">
    <property type="protein sequence ID" value="TCS37478.1"/>
    <property type="molecule type" value="Genomic_DNA"/>
</dbReference>
<evidence type="ECO:0000256" key="3">
    <source>
        <dbReference type="ARBA" id="ARBA00022801"/>
    </source>
</evidence>
<evidence type="ECO:0000256" key="4">
    <source>
        <dbReference type="ARBA" id="ARBA00022825"/>
    </source>
</evidence>
<protein>
    <submittedName>
        <fullName evidence="7">Signal peptide peptidase SppA</fullName>
    </submittedName>
</protein>
<feature type="domain" description="Peptidase S49" evidence="6">
    <location>
        <begin position="128"/>
        <end position="276"/>
    </location>
</feature>
<dbReference type="RefSeq" id="WP_132258416.1">
    <property type="nucleotide sequence ID" value="NZ_SLZQ01000004.1"/>
</dbReference>
<evidence type="ECO:0000256" key="2">
    <source>
        <dbReference type="ARBA" id="ARBA00022670"/>
    </source>
</evidence>
<dbReference type="Proteomes" id="UP000295382">
    <property type="component" value="Unassembled WGS sequence"/>
</dbReference>
<feature type="compositionally biased region" description="Low complexity" evidence="5">
    <location>
        <begin position="387"/>
        <end position="404"/>
    </location>
</feature>
<dbReference type="AlphaFoldDB" id="A0A4R3HWH8"/>
<dbReference type="Gene3D" id="3.90.226.10">
    <property type="entry name" value="2-enoyl-CoA Hydratase, Chain A, domain 1"/>
    <property type="match status" value="1"/>
</dbReference>
<dbReference type="Gene3D" id="6.20.330.10">
    <property type="match status" value="1"/>
</dbReference>
<proteinExistence type="inferred from homology"/>
<dbReference type="SUPFAM" id="SSF52096">
    <property type="entry name" value="ClpP/crotonase"/>
    <property type="match status" value="1"/>
</dbReference>
<evidence type="ECO:0000256" key="5">
    <source>
        <dbReference type="SAM" id="MobiDB-lite"/>
    </source>
</evidence>
<dbReference type="CDD" id="cd07022">
    <property type="entry name" value="S49_Sppa_36K_type"/>
    <property type="match status" value="1"/>
</dbReference>
<sequence>MKLLDVLTSPWAIQPDKLREIGEIYATHLRGEKIDIGAVEARIGRPLANEPQNYDIIDGVAIVPLFGVIAKRMNLFSQISGGASAELAIRDLRAAAADPNVKAIILHIDSPGGTVDGTQQLAAVVRQVAQEKPVSALADGTMASAAYWIGSAAQSVYITDKTTQVGSIGVVATHVDVSGSEQQRGIKTTEIFAGKYKRISSQYGPLTESGKQVMQDHVDYLYQLFVESVADHRGVSVDKVLSDMADGRVFIGQQAIDAGLVDGVSSMSELIAQMANATVPAGVQAKPTTPQKGKRMDLATLKKEHPDLAQALIEEGFAAGKSEGEQIGATNERARILGIEAHGMPGHEALIATLKADGKTNPDQAAAQVLAAEKGKLKTAAADLASDAPAPVPAAAEPAGAAKPKANDIATRASAIVAEEKAAGRDISYAAAAARASRELAAQ</sequence>
<reference evidence="7 8" key="1">
    <citation type="submission" date="2019-03" db="EMBL/GenBank/DDBJ databases">
        <title>Genomic Encyclopedia of Type Strains, Phase IV (KMG-IV): sequencing the most valuable type-strain genomes for metagenomic binning, comparative biology and taxonomic classification.</title>
        <authorList>
            <person name="Goeker M."/>
        </authorList>
    </citation>
    <scope>NUCLEOTIDE SEQUENCE [LARGE SCALE GENOMIC DNA]</scope>
    <source>
        <strain evidence="7 8">DSM 7445</strain>
    </source>
</reference>
<dbReference type="PANTHER" id="PTHR42987:SF4">
    <property type="entry name" value="PROTEASE SOHB-RELATED"/>
    <property type="match status" value="1"/>
</dbReference>
<dbReference type="InterPro" id="IPR033855">
    <property type="entry name" value="Protein_C"/>
</dbReference>
<keyword evidence="8" id="KW-1185">Reference proteome</keyword>
<dbReference type="Pfam" id="PF01343">
    <property type="entry name" value="Peptidase_S49"/>
    <property type="match status" value="1"/>
</dbReference>
<comment type="caution">
    <text evidence="7">The sequence shown here is derived from an EMBL/GenBank/DDBJ whole genome shotgun (WGS) entry which is preliminary data.</text>
</comment>
<dbReference type="GO" id="GO:0006508">
    <property type="term" value="P:proteolysis"/>
    <property type="evidence" value="ECO:0007669"/>
    <property type="project" value="UniProtKB-KW"/>
</dbReference>
<keyword evidence="4" id="KW-0720">Serine protease</keyword>
<organism evidence="7 8">
    <name type="scientific">Paucimonas lemoignei</name>
    <name type="common">Pseudomonas lemoignei</name>
    <dbReference type="NCBI Taxonomy" id="29443"/>
    <lineage>
        <taxon>Bacteria</taxon>
        <taxon>Pseudomonadati</taxon>
        <taxon>Pseudomonadota</taxon>
        <taxon>Betaproteobacteria</taxon>
        <taxon>Burkholderiales</taxon>
        <taxon>Burkholderiaceae</taxon>
        <taxon>Paucimonas</taxon>
    </lineage>
</organism>
<evidence type="ECO:0000259" key="6">
    <source>
        <dbReference type="Pfam" id="PF01343"/>
    </source>
</evidence>
<evidence type="ECO:0000313" key="7">
    <source>
        <dbReference type="EMBL" id="TCS37478.1"/>
    </source>
</evidence>
<accession>A0A4R3HWH8</accession>
<name>A0A4R3HWH8_PAULE</name>
<gene>
    <name evidence="7" type="ORF">EDC30_104282</name>
</gene>
<comment type="similarity">
    <text evidence="1">Belongs to the peptidase S49 family.</text>
</comment>
<dbReference type="OrthoDB" id="6999246at2"/>
<dbReference type="InterPro" id="IPR002142">
    <property type="entry name" value="Peptidase_S49"/>
</dbReference>
<keyword evidence="2" id="KW-0645">Protease</keyword>
<evidence type="ECO:0000313" key="8">
    <source>
        <dbReference type="Proteomes" id="UP000295382"/>
    </source>
</evidence>
<dbReference type="PANTHER" id="PTHR42987">
    <property type="entry name" value="PEPTIDASE S49"/>
    <property type="match status" value="1"/>
</dbReference>
<dbReference type="InterPro" id="IPR004635">
    <property type="entry name" value="Pept_S49_SppA"/>
</dbReference>
<dbReference type="InterPro" id="IPR029045">
    <property type="entry name" value="ClpP/crotonase-like_dom_sf"/>
</dbReference>
<feature type="region of interest" description="Disordered" evidence="5">
    <location>
        <begin position="387"/>
        <end position="407"/>
    </location>
</feature>
<keyword evidence="3" id="KW-0378">Hydrolase</keyword>
<dbReference type="NCBIfam" id="TIGR00706">
    <property type="entry name" value="SppA_dom"/>
    <property type="match status" value="1"/>
</dbReference>